<dbReference type="PROSITE" id="PS51186">
    <property type="entry name" value="GNAT"/>
    <property type="match status" value="1"/>
</dbReference>
<evidence type="ECO:0000256" key="2">
    <source>
        <dbReference type="ARBA" id="ARBA00023315"/>
    </source>
</evidence>
<dbReference type="InterPro" id="IPR000182">
    <property type="entry name" value="GNAT_dom"/>
</dbReference>
<name>A0A3M9YKL7_9PEZI</name>
<evidence type="ECO:0000313" key="4">
    <source>
        <dbReference type="EMBL" id="RNJ60989.1"/>
    </source>
</evidence>
<dbReference type="SUPFAM" id="SSF55729">
    <property type="entry name" value="Acyl-CoA N-acyltransferases (Nat)"/>
    <property type="match status" value="1"/>
</dbReference>
<sequence length="184" mass="19802">MSSATTTTPAPTLRRATLQDAEAVSALGSSVFSATFGHSVTPQQLQAYLDASYSVAATARDIEDTQKDMTVAVAADGDNTTIIGFVLLTRGGSEPCVDDVASKIELQRIYVSAAHHGQGIGKLLIHEAQRQAREQGFEHMWLGVWEENHKAAQVYAKLGFSVVGGHEFNVGGDIQMDRIMLKKL</sequence>
<dbReference type="GO" id="GO:0016747">
    <property type="term" value="F:acyltransferase activity, transferring groups other than amino-acyl groups"/>
    <property type="evidence" value="ECO:0007669"/>
    <property type="project" value="InterPro"/>
</dbReference>
<dbReference type="Gene3D" id="3.40.630.30">
    <property type="match status" value="1"/>
</dbReference>
<dbReference type="PANTHER" id="PTHR43877:SF2">
    <property type="entry name" value="AMINOALKYLPHOSPHONATE N-ACETYLTRANSFERASE-RELATED"/>
    <property type="match status" value="1"/>
</dbReference>
<dbReference type="RefSeq" id="XP_028499147.1">
    <property type="nucleotide sequence ID" value="XM_028639240.1"/>
</dbReference>
<proteinExistence type="predicted"/>
<dbReference type="STRING" id="1051616.A0A3M9YKL7"/>
<keyword evidence="2" id="KW-0012">Acyltransferase</keyword>
<gene>
    <name evidence="4" type="ORF">D7B24_005078</name>
</gene>
<dbReference type="EMBL" id="RBVV01000003">
    <property type="protein sequence ID" value="RNJ60989.1"/>
    <property type="molecule type" value="Genomic_DNA"/>
</dbReference>
<dbReference type="CDD" id="cd04301">
    <property type="entry name" value="NAT_SF"/>
    <property type="match status" value="1"/>
</dbReference>
<evidence type="ECO:0000256" key="1">
    <source>
        <dbReference type="ARBA" id="ARBA00022679"/>
    </source>
</evidence>
<comment type="caution">
    <text evidence="4">The sequence shown here is derived from an EMBL/GenBank/DDBJ whole genome shotgun (WGS) entry which is preliminary data.</text>
</comment>
<keyword evidence="1" id="KW-0808">Transferase</keyword>
<keyword evidence="5" id="KW-1185">Reference proteome</keyword>
<dbReference type="GeneID" id="39608767"/>
<evidence type="ECO:0000259" key="3">
    <source>
        <dbReference type="PROSITE" id="PS51186"/>
    </source>
</evidence>
<dbReference type="Proteomes" id="UP000267145">
    <property type="component" value="Unassembled WGS sequence"/>
</dbReference>
<reference evidence="4 5" key="1">
    <citation type="submission" date="2018-10" db="EMBL/GenBank/DDBJ databases">
        <title>Genome sequence of Verticillium nonalfalfae VnAa140.</title>
        <authorList>
            <person name="Stajich J.E."/>
            <person name="Kasson M.T."/>
        </authorList>
    </citation>
    <scope>NUCLEOTIDE SEQUENCE [LARGE SCALE GENOMIC DNA]</scope>
    <source>
        <strain evidence="4 5">VnAa140</strain>
    </source>
</reference>
<dbReference type="PANTHER" id="PTHR43877">
    <property type="entry name" value="AMINOALKYLPHOSPHONATE N-ACETYLTRANSFERASE-RELATED-RELATED"/>
    <property type="match status" value="1"/>
</dbReference>
<accession>A0A3M9YKL7</accession>
<feature type="domain" description="N-acetyltransferase" evidence="3">
    <location>
        <begin position="11"/>
        <end position="184"/>
    </location>
</feature>
<protein>
    <recommendedName>
        <fullName evidence="3">N-acetyltransferase domain-containing protein</fullName>
    </recommendedName>
</protein>
<dbReference type="InterPro" id="IPR016181">
    <property type="entry name" value="Acyl_CoA_acyltransferase"/>
</dbReference>
<dbReference type="Pfam" id="PF00583">
    <property type="entry name" value="Acetyltransf_1"/>
    <property type="match status" value="1"/>
</dbReference>
<evidence type="ECO:0000313" key="5">
    <source>
        <dbReference type="Proteomes" id="UP000267145"/>
    </source>
</evidence>
<dbReference type="AlphaFoldDB" id="A0A3M9YKL7"/>
<organism evidence="4 5">
    <name type="scientific">Verticillium nonalfalfae</name>
    <dbReference type="NCBI Taxonomy" id="1051616"/>
    <lineage>
        <taxon>Eukaryota</taxon>
        <taxon>Fungi</taxon>
        <taxon>Dikarya</taxon>
        <taxon>Ascomycota</taxon>
        <taxon>Pezizomycotina</taxon>
        <taxon>Sordariomycetes</taxon>
        <taxon>Hypocreomycetidae</taxon>
        <taxon>Glomerellales</taxon>
        <taxon>Plectosphaerellaceae</taxon>
        <taxon>Verticillium</taxon>
    </lineage>
</organism>
<dbReference type="InterPro" id="IPR050832">
    <property type="entry name" value="Bact_Acetyltransf"/>
</dbReference>